<evidence type="ECO:0000256" key="4">
    <source>
        <dbReference type="ARBA" id="ARBA00010007"/>
    </source>
</evidence>
<sequence length="645" mass="70547">MVSWLSIPAKSHFSLINIPFGIITTPKSGVPVPAIAIGDYALDLSAFTKNGGFSHLPSFQAQADVFYQPTLNAFAALGRPVHRQVREYLQAIFKADTPFPDVLKDNEALQKEALLPLNSVTNHVPLQIGDYTDFYAGRNHAYNVGVLFRGPDNALQPNYNHLPVGYHGRASSIVVSGTPIVRPSGQILTNPTAAPKVPVFSPCKRLDIELEMAAFVSTGNKLGHPVPVEEAEDHIFGLVLMNDWSARDIQAWEYVPLGPFNSKNFATTISPWVVLIDALEPFRAQGLEPGNRDSILPYLREKRADNVFNIKLEFDIRPSGTSKEDAPIHVSETNATNLLFSFPQMLAHHTITGCNLRTGDLLASGTISGKEPGSQGSLLEQTNGGKEPITLADGKTKRAFLEDGDEVILRAVAGDVDGAYVGFGECVGRIESSCSARLRIALNLWGIPYNPIFVHLLKNEQCSDQYRALNPSLSVPVLVAHRASEDDLVIPQSIAALEYLEETVRSTSPQYRTLLPNDPALRAITRSLVSIIASDVQPITNLRSQRWIKELEADPVPYCRKATEAGLAAYEALASKVAGTFSVGDDITLADVCLVPATWSAARFGVDVQNYPTVARIVARIEEEEAVKKAHWRSQPDTPEEFRQT</sequence>
<dbReference type="RefSeq" id="XP_002340491.1">
    <property type="nucleotide sequence ID" value="XM_002340450.1"/>
</dbReference>
<dbReference type="VEuPathDB" id="FungiDB:TSTA_065590"/>
<keyword evidence="20" id="KW-1185">Reference proteome</keyword>
<evidence type="ECO:0000256" key="1">
    <source>
        <dbReference type="ARBA" id="ARBA00001913"/>
    </source>
</evidence>
<dbReference type="GO" id="GO:0006559">
    <property type="term" value="P:L-phenylalanine catabolic process"/>
    <property type="evidence" value="ECO:0007669"/>
    <property type="project" value="UniProtKB-UniPathway"/>
</dbReference>
<dbReference type="SUPFAM" id="SSF63433">
    <property type="entry name" value="Fumarylacetoacetate hydrolase, FAH, N-terminal domain"/>
    <property type="match status" value="1"/>
</dbReference>
<comment type="pathway">
    <text evidence="3">Amino-acid degradation; L-phenylalanine degradation; acetoacetate and fumarate from L-phenylalanine: step 6/6.</text>
</comment>
<feature type="binding site" evidence="15">
    <location>
        <position position="243"/>
    </location>
    <ligand>
        <name>Ca(2+)</name>
        <dbReference type="ChEBI" id="CHEBI:29108"/>
    </ligand>
</feature>
<dbReference type="Gene3D" id="2.30.30.230">
    <property type="entry name" value="Fumarylacetoacetase, N-terminal domain"/>
    <property type="match status" value="1"/>
</dbReference>
<feature type="binding site" evidence="14">
    <location>
        <position position="254"/>
    </location>
    <ligand>
        <name>substrate</name>
    </ligand>
</feature>
<keyword evidence="8 19" id="KW-0378">Hydrolase</keyword>
<feature type="active site" description="Proton acceptor" evidence="13">
    <location>
        <position position="140"/>
    </location>
</feature>
<evidence type="ECO:0000256" key="12">
    <source>
        <dbReference type="ARBA" id="ARBA00023232"/>
    </source>
</evidence>
<dbReference type="InterPro" id="IPR036282">
    <property type="entry name" value="Glutathione-S-Trfase_C_sf"/>
</dbReference>
<reference evidence="20" key="1">
    <citation type="journal article" date="2015" name="Genome Announc.">
        <title>Genome sequence of the AIDS-associated pathogen Penicillium marneffei (ATCC18224) and its near taxonomic relative Talaromyces stipitatus (ATCC10500).</title>
        <authorList>
            <person name="Nierman W.C."/>
            <person name="Fedorova-Abrams N.D."/>
            <person name="Andrianopoulos A."/>
        </authorList>
    </citation>
    <scope>NUCLEOTIDE SEQUENCE [LARGE SCALE GENOMIC DNA]</scope>
    <source>
        <strain evidence="20">ATCC 10500 / CBS 375.48 / QM 6759 / NRRL 1006</strain>
    </source>
</reference>
<dbReference type="eggNOG" id="KOG2843">
    <property type="taxonomic scope" value="Eukaryota"/>
</dbReference>
<evidence type="ECO:0000256" key="8">
    <source>
        <dbReference type="ARBA" id="ARBA00022801"/>
    </source>
</evidence>
<evidence type="ECO:0000259" key="17">
    <source>
        <dbReference type="PROSITE" id="PS50404"/>
    </source>
</evidence>
<feature type="compositionally biased region" description="Polar residues" evidence="16">
    <location>
        <begin position="374"/>
        <end position="384"/>
    </location>
</feature>
<evidence type="ECO:0000256" key="11">
    <source>
        <dbReference type="ARBA" id="ARBA00022878"/>
    </source>
</evidence>
<evidence type="ECO:0000313" key="20">
    <source>
        <dbReference type="Proteomes" id="UP000001745"/>
    </source>
</evidence>
<evidence type="ECO:0000256" key="9">
    <source>
        <dbReference type="ARBA" id="ARBA00022837"/>
    </source>
</evidence>
<feature type="domain" description="GST N-terminal" evidence="17">
    <location>
        <begin position="422"/>
        <end position="508"/>
    </location>
</feature>
<dbReference type="InterPro" id="IPR004046">
    <property type="entry name" value="GST_C"/>
</dbReference>
<evidence type="ECO:0000256" key="2">
    <source>
        <dbReference type="ARBA" id="ARBA00001946"/>
    </source>
</evidence>
<evidence type="ECO:0000256" key="15">
    <source>
        <dbReference type="PIRSR" id="PIRSR605959-3"/>
    </source>
</evidence>
<dbReference type="PANTHER" id="PTHR43069">
    <property type="entry name" value="FUMARYLACETOACETASE"/>
    <property type="match status" value="1"/>
</dbReference>
<feature type="region of interest" description="Disordered" evidence="16">
    <location>
        <begin position="367"/>
        <end position="386"/>
    </location>
</feature>
<dbReference type="SFLD" id="SFLDS00019">
    <property type="entry name" value="Glutathione_Transferase_(cytos"/>
    <property type="match status" value="1"/>
</dbReference>
<feature type="domain" description="GST C-terminal" evidence="18">
    <location>
        <begin position="518"/>
        <end position="640"/>
    </location>
</feature>
<comment type="cofactor">
    <cofactor evidence="1 15">
        <name>Ca(2+)</name>
        <dbReference type="ChEBI" id="CHEBI:29108"/>
    </cofactor>
</comment>
<keyword evidence="11" id="KW-0828">Tyrosine catabolism</keyword>
<dbReference type="InterPro" id="IPR005959">
    <property type="entry name" value="Fumarylacetoacetase"/>
</dbReference>
<dbReference type="UniPathway" id="UPA00139">
    <property type="reaction ID" value="UER00341"/>
</dbReference>
<dbReference type="SUPFAM" id="SSF52833">
    <property type="entry name" value="Thioredoxin-like"/>
    <property type="match status" value="1"/>
</dbReference>
<dbReference type="HOGENOM" id="CLU_026207_2_1_1"/>
<dbReference type="STRING" id="441959.B8LV54"/>
<feature type="binding site" evidence="15">
    <location>
        <position position="209"/>
    </location>
    <ligand>
        <name>Ca(2+)</name>
        <dbReference type="ChEBI" id="CHEBI:29108"/>
    </ligand>
</feature>
<feature type="binding site" evidence="14">
    <location>
        <position position="250"/>
    </location>
    <ligand>
        <name>substrate</name>
    </ligand>
</feature>
<keyword evidence="12" id="KW-0585">Phenylalanine catabolism</keyword>
<dbReference type="Gene3D" id="1.20.1050.10">
    <property type="match status" value="1"/>
</dbReference>
<dbReference type="GO" id="GO:0046872">
    <property type="term" value="F:metal ion binding"/>
    <property type="evidence" value="ECO:0007669"/>
    <property type="project" value="UniProtKB-KW"/>
</dbReference>
<feature type="binding site" evidence="15">
    <location>
        <position position="263"/>
    </location>
    <ligand>
        <name>Mg(2+)</name>
        <dbReference type="ChEBI" id="CHEBI:18420"/>
    </ligand>
</feature>
<gene>
    <name evidence="19" type="ORF">TSTA_065590</name>
</gene>
<dbReference type="GO" id="GO:0006572">
    <property type="term" value="P:L-tyrosine catabolic process"/>
    <property type="evidence" value="ECO:0007669"/>
    <property type="project" value="UniProtKB-KW"/>
</dbReference>
<dbReference type="InterPro" id="IPR005955">
    <property type="entry name" value="GST_Zeta"/>
</dbReference>
<dbReference type="Gene3D" id="3.90.850.10">
    <property type="entry name" value="Fumarylacetoacetase-like, C-terminal domain"/>
    <property type="match status" value="1"/>
</dbReference>
<feature type="binding site" evidence="14">
    <location>
        <position position="366"/>
    </location>
    <ligand>
        <name>substrate</name>
    </ligand>
</feature>
<evidence type="ECO:0000313" key="19">
    <source>
        <dbReference type="EMBL" id="EED23104.1"/>
    </source>
</evidence>
<dbReference type="OrthoDB" id="9971669at2759"/>
<feature type="binding site" evidence="15">
    <location>
        <position position="243"/>
    </location>
    <ligand>
        <name>Mg(2+)</name>
        <dbReference type="ChEBI" id="CHEBI:18420"/>
    </ligand>
</feature>
<feature type="binding site" evidence="14">
    <location>
        <position position="135"/>
    </location>
    <ligand>
        <name>substrate</name>
    </ligand>
</feature>
<dbReference type="InterPro" id="IPR036249">
    <property type="entry name" value="Thioredoxin-like_sf"/>
</dbReference>
<comment type="similarity">
    <text evidence="4">Belongs to the GST superfamily. Zeta family.</text>
</comment>
<dbReference type="PANTHER" id="PTHR43069:SF2">
    <property type="entry name" value="FUMARYLACETOACETASE"/>
    <property type="match status" value="1"/>
</dbReference>
<keyword evidence="7 15" id="KW-0479">Metal-binding</keyword>
<comment type="similarity">
    <text evidence="5">Belongs to the FAH family.</text>
</comment>
<keyword evidence="10 15" id="KW-0460">Magnesium</keyword>
<dbReference type="PhylomeDB" id="B8LV54"/>
<dbReference type="NCBIfam" id="TIGR01266">
    <property type="entry name" value="fum_ac_acetase"/>
    <property type="match status" value="1"/>
</dbReference>
<accession>B8LV54</accession>
<dbReference type="EMBL" id="EQ962652">
    <property type="protein sequence ID" value="EED23104.1"/>
    <property type="molecule type" value="Genomic_DNA"/>
</dbReference>
<dbReference type="InParanoid" id="B8LV54"/>
<dbReference type="InterPro" id="IPR036462">
    <property type="entry name" value="Fumarylacetoacetase_N_sf"/>
</dbReference>
<dbReference type="GeneID" id="8105975"/>
<dbReference type="AlphaFoldDB" id="B8LV54"/>
<dbReference type="Pfam" id="PF01557">
    <property type="entry name" value="FAA_hydrolase"/>
    <property type="match status" value="1"/>
</dbReference>
<dbReference type="GO" id="GO:0004334">
    <property type="term" value="F:fumarylacetoacetase activity"/>
    <property type="evidence" value="ECO:0007669"/>
    <property type="project" value="UniProtKB-EC"/>
</dbReference>
<proteinExistence type="inferred from homology"/>
<feature type="binding site" evidence="15">
    <location>
        <position position="267"/>
    </location>
    <ligand>
        <name>Mg(2+)</name>
        <dbReference type="ChEBI" id="CHEBI:18420"/>
    </ligand>
</feature>
<evidence type="ECO:0000256" key="3">
    <source>
        <dbReference type="ARBA" id="ARBA00004782"/>
    </source>
</evidence>
<dbReference type="Pfam" id="PF09298">
    <property type="entry name" value="FAA_hydrolase_N"/>
    <property type="match status" value="1"/>
</dbReference>
<dbReference type="InterPro" id="IPR011234">
    <property type="entry name" value="Fumarylacetoacetase-like_C"/>
</dbReference>
<dbReference type="PROSITE" id="PS50404">
    <property type="entry name" value="GST_NTER"/>
    <property type="match status" value="1"/>
</dbReference>
<protein>
    <recommendedName>
        <fullName evidence="6">fumarylacetoacetase</fullName>
        <ecNumber evidence="6">3.7.1.2</ecNumber>
    </recommendedName>
</protein>
<dbReference type="FunFam" id="2.30.30.230:FF:000001">
    <property type="entry name" value="Fumarylacetoacetase"/>
    <property type="match status" value="1"/>
</dbReference>
<dbReference type="FunFam" id="1.20.1050.10:FF:000010">
    <property type="entry name" value="Maleylacetoacetate isomerase isoform 1"/>
    <property type="match status" value="1"/>
</dbReference>
<dbReference type="Proteomes" id="UP000001745">
    <property type="component" value="Unassembled WGS sequence"/>
</dbReference>
<dbReference type="Pfam" id="PF00043">
    <property type="entry name" value="GST_C"/>
    <property type="match status" value="1"/>
</dbReference>
<dbReference type="InterPro" id="IPR036663">
    <property type="entry name" value="Fumarylacetoacetase_C_sf"/>
</dbReference>
<evidence type="ECO:0000256" key="5">
    <source>
        <dbReference type="ARBA" id="ARBA00010211"/>
    </source>
</evidence>
<evidence type="ECO:0000256" key="6">
    <source>
        <dbReference type="ARBA" id="ARBA00012094"/>
    </source>
</evidence>
<dbReference type="OMA" id="FIELTWG"/>
<dbReference type="SUPFAM" id="SSF47616">
    <property type="entry name" value="GST C-terminal domain-like"/>
    <property type="match status" value="1"/>
</dbReference>
<evidence type="ECO:0000259" key="18">
    <source>
        <dbReference type="PROSITE" id="PS50405"/>
    </source>
</evidence>
<dbReference type="EC" id="3.7.1.2" evidence="6"/>
<dbReference type="GO" id="GO:1902000">
    <property type="term" value="P:homogentisate catabolic process"/>
    <property type="evidence" value="ECO:0007669"/>
    <property type="project" value="TreeGrafter"/>
</dbReference>
<evidence type="ECO:0000256" key="13">
    <source>
        <dbReference type="PIRSR" id="PIRSR605959-1"/>
    </source>
</evidence>
<feature type="binding site" evidence="14">
    <location>
        <position position="149"/>
    </location>
    <ligand>
        <name>substrate</name>
    </ligand>
</feature>
<feature type="binding site" evidence="15">
    <location>
        <position position="133"/>
    </location>
    <ligand>
        <name>Ca(2+)</name>
        <dbReference type="ChEBI" id="CHEBI:29108"/>
    </ligand>
</feature>
<evidence type="ECO:0000256" key="14">
    <source>
        <dbReference type="PIRSR" id="PIRSR605959-2"/>
    </source>
</evidence>
<dbReference type="InterPro" id="IPR010987">
    <property type="entry name" value="Glutathione-S-Trfase_C-like"/>
</dbReference>
<evidence type="ECO:0000256" key="16">
    <source>
        <dbReference type="SAM" id="MobiDB-lite"/>
    </source>
</evidence>
<evidence type="ECO:0000256" key="7">
    <source>
        <dbReference type="ARBA" id="ARBA00022723"/>
    </source>
</evidence>
<name>B8LV54_TALSN</name>
<feature type="binding site" evidence="15">
    <location>
        <position position="211"/>
    </location>
    <ligand>
        <name>Ca(2+)</name>
        <dbReference type="ChEBI" id="CHEBI:29108"/>
    </ligand>
</feature>
<dbReference type="PROSITE" id="PS50405">
    <property type="entry name" value="GST_CTER"/>
    <property type="match status" value="1"/>
</dbReference>
<organism evidence="19 20">
    <name type="scientific">Talaromyces stipitatus (strain ATCC 10500 / CBS 375.48 / QM 6759 / NRRL 1006)</name>
    <name type="common">Penicillium stipitatum</name>
    <dbReference type="NCBI Taxonomy" id="441959"/>
    <lineage>
        <taxon>Eukaryota</taxon>
        <taxon>Fungi</taxon>
        <taxon>Dikarya</taxon>
        <taxon>Ascomycota</taxon>
        <taxon>Pezizomycotina</taxon>
        <taxon>Eurotiomycetes</taxon>
        <taxon>Eurotiomycetidae</taxon>
        <taxon>Eurotiales</taxon>
        <taxon>Trichocomaceae</taxon>
        <taxon>Talaromyces</taxon>
        <taxon>Talaromyces sect. Talaromyces</taxon>
    </lineage>
</organism>
<dbReference type="InterPro" id="IPR040079">
    <property type="entry name" value="Glutathione_S-Trfase"/>
</dbReference>
<dbReference type="GO" id="GO:0005737">
    <property type="term" value="C:cytoplasm"/>
    <property type="evidence" value="ECO:0007669"/>
    <property type="project" value="InterPro"/>
</dbReference>
<dbReference type="SUPFAM" id="SSF56529">
    <property type="entry name" value="FAH"/>
    <property type="match status" value="1"/>
</dbReference>
<dbReference type="SFLD" id="SFLDG00358">
    <property type="entry name" value="Main_(cytGST)"/>
    <property type="match status" value="1"/>
</dbReference>
<dbReference type="Pfam" id="PF13409">
    <property type="entry name" value="GST_N_2"/>
    <property type="match status" value="1"/>
</dbReference>
<keyword evidence="9 15" id="KW-0106">Calcium</keyword>
<dbReference type="InterPro" id="IPR015377">
    <property type="entry name" value="Fumarylacetoacetase_N"/>
</dbReference>
<dbReference type="InterPro" id="IPR004045">
    <property type="entry name" value="Glutathione_S-Trfase_N"/>
</dbReference>
<dbReference type="Gene3D" id="3.40.30.10">
    <property type="entry name" value="Glutaredoxin"/>
    <property type="match status" value="1"/>
</dbReference>
<dbReference type="NCBIfam" id="TIGR01262">
    <property type="entry name" value="maiA"/>
    <property type="match status" value="1"/>
</dbReference>
<evidence type="ECO:0000256" key="10">
    <source>
        <dbReference type="ARBA" id="ARBA00022842"/>
    </source>
</evidence>
<comment type="cofactor">
    <cofactor evidence="2 15">
        <name>Mg(2+)</name>
        <dbReference type="ChEBI" id="CHEBI:18420"/>
    </cofactor>
</comment>
<dbReference type="FunFam" id="3.90.850.10:FF:000009">
    <property type="entry name" value="Fumarylacetoacetase"/>
    <property type="match status" value="1"/>
</dbReference>
<dbReference type="eggNOG" id="KOG0868">
    <property type="taxonomic scope" value="Eukaryota"/>
</dbReference>